<sequence>MAARDAAVRRFVLVCLGVPAALTAAALVVQLLLLPSLPDPVATHWGPSGAADRFGPAWITPLITVLVGLGAPALIALTALPGMRRGGRGPSYRFLGAFAPAVTTVVAVLGTGTLLQQAGLQDAHDAPAVWAPLVAAFACAIPVGVACWYLQPAVAAPTVQTQPTRPLPLAGTERAVWLGETSIQPVGGVLIGAATVIIIVAAVATWLFGDQPGAAWALTAIALLLLALAACTLVFRVRVDASGLTVSSIAGFPRFHVPLQQIASARATTVEPMGEFGGWGIRSGLDGRFGIVLRRGAALEAERTDGRRFVVTVAGADTAAALLQALVERDRSAAGS</sequence>
<gene>
    <name evidence="3" type="ORF">AAME72_05615</name>
</gene>
<feature type="transmembrane region" description="Helical" evidence="1">
    <location>
        <begin position="214"/>
        <end position="235"/>
    </location>
</feature>
<organism evidence="3">
    <name type="scientific">Leifsonia sp. NPDC080035</name>
    <dbReference type="NCBI Taxonomy" id="3143936"/>
    <lineage>
        <taxon>Bacteria</taxon>
        <taxon>Bacillati</taxon>
        <taxon>Actinomycetota</taxon>
        <taxon>Actinomycetes</taxon>
        <taxon>Micrococcales</taxon>
        <taxon>Microbacteriaceae</taxon>
        <taxon>Leifsonia</taxon>
    </lineage>
</organism>
<feature type="transmembrane region" description="Helical" evidence="1">
    <location>
        <begin position="12"/>
        <end position="37"/>
    </location>
</feature>
<keyword evidence="1" id="KW-1133">Transmembrane helix</keyword>
<dbReference type="InterPro" id="IPR012867">
    <property type="entry name" value="DUF1648"/>
</dbReference>
<feature type="transmembrane region" description="Helical" evidence="1">
    <location>
        <begin position="92"/>
        <end position="115"/>
    </location>
</feature>
<feature type="transmembrane region" description="Helical" evidence="1">
    <location>
        <begin position="186"/>
        <end position="208"/>
    </location>
</feature>
<evidence type="ECO:0000256" key="1">
    <source>
        <dbReference type="SAM" id="Phobius"/>
    </source>
</evidence>
<dbReference type="EMBL" id="CP157390">
    <property type="protein sequence ID" value="XBM49340.1"/>
    <property type="molecule type" value="Genomic_DNA"/>
</dbReference>
<dbReference type="AlphaFoldDB" id="A0AAU7GGC1"/>
<feature type="transmembrane region" description="Helical" evidence="1">
    <location>
        <begin position="57"/>
        <end position="80"/>
    </location>
</feature>
<evidence type="ECO:0000313" key="3">
    <source>
        <dbReference type="EMBL" id="XBM49340.1"/>
    </source>
</evidence>
<evidence type="ECO:0000259" key="2">
    <source>
        <dbReference type="Pfam" id="PF07853"/>
    </source>
</evidence>
<keyword evidence="1" id="KW-0472">Membrane</keyword>
<dbReference type="Pfam" id="PF07853">
    <property type="entry name" value="DUF1648"/>
    <property type="match status" value="1"/>
</dbReference>
<name>A0AAU7GGC1_9MICO</name>
<dbReference type="RefSeq" id="WP_348789258.1">
    <property type="nucleotide sequence ID" value="NZ_CP157390.1"/>
</dbReference>
<reference evidence="3" key="1">
    <citation type="submission" date="2024-05" db="EMBL/GenBank/DDBJ databases">
        <title>The Natural Products Discovery Center: Release of the First 8490 Sequenced Strains for Exploring Actinobacteria Biosynthetic Diversity.</title>
        <authorList>
            <person name="Kalkreuter E."/>
            <person name="Kautsar S.A."/>
            <person name="Yang D."/>
            <person name="Bader C.D."/>
            <person name="Teijaro C.N."/>
            <person name="Fluegel L."/>
            <person name="Davis C.M."/>
            <person name="Simpson J.R."/>
            <person name="Lauterbach L."/>
            <person name="Steele A.D."/>
            <person name="Gui C."/>
            <person name="Meng S."/>
            <person name="Li G."/>
            <person name="Viehrig K."/>
            <person name="Ye F."/>
            <person name="Su P."/>
            <person name="Kiefer A.F."/>
            <person name="Nichols A."/>
            <person name="Cepeda A.J."/>
            <person name="Yan W."/>
            <person name="Fan B."/>
            <person name="Jiang Y."/>
            <person name="Adhikari A."/>
            <person name="Zheng C.-J."/>
            <person name="Schuster L."/>
            <person name="Cowan T.M."/>
            <person name="Smanski M.J."/>
            <person name="Chevrette M.G."/>
            <person name="de Carvalho L.P.S."/>
            <person name="Shen B."/>
        </authorList>
    </citation>
    <scope>NUCLEOTIDE SEQUENCE</scope>
    <source>
        <strain evidence="3">NPDC080035</strain>
    </source>
</reference>
<keyword evidence="1" id="KW-0812">Transmembrane</keyword>
<accession>A0AAU7GGC1</accession>
<feature type="transmembrane region" description="Helical" evidence="1">
    <location>
        <begin position="127"/>
        <end position="150"/>
    </location>
</feature>
<proteinExistence type="predicted"/>
<protein>
    <submittedName>
        <fullName evidence="3">DUF1648 domain-containing protein</fullName>
    </submittedName>
</protein>
<feature type="domain" description="DUF1648" evidence="2">
    <location>
        <begin position="22"/>
        <end position="65"/>
    </location>
</feature>